<feature type="compositionally biased region" description="Basic and acidic residues" evidence="1">
    <location>
        <begin position="292"/>
        <end position="303"/>
    </location>
</feature>
<dbReference type="STRING" id="767769.A0A1L9UZG9"/>
<feature type="region of interest" description="Disordered" evidence="1">
    <location>
        <begin position="178"/>
        <end position="244"/>
    </location>
</feature>
<evidence type="ECO:0000313" key="3">
    <source>
        <dbReference type="Proteomes" id="UP000184499"/>
    </source>
</evidence>
<feature type="compositionally biased region" description="Polar residues" evidence="1">
    <location>
        <begin position="178"/>
        <end position="190"/>
    </location>
</feature>
<feature type="compositionally biased region" description="Polar residues" evidence="1">
    <location>
        <begin position="344"/>
        <end position="360"/>
    </location>
</feature>
<feature type="compositionally biased region" description="Polar residues" evidence="1">
    <location>
        <begin position="367"/>
        <end position="387"/>
    </location>
</feature>
<feature type="compositionally biased region" description="Low complexity" evidence="1">
    <location>
        <begin position="445"/>
        <end position="457"/>
    </location>
</feature>
<reference evidence="3" key="1">
    <citation type="journal article" date="2017" name="Genome Biol.">
        <title>Comparative genomics reveals high biological diversity and specific adaptations in the industrially and medically important fungal genus Aspergillus.</title>
        <authorList>
            <person name="de Vries R.P."/>
            <person name="Riley R."/>
            <person name="Wiebenga A."/>
            <person name="Aguilar-Osorio G."/>
            <person name="Amillis S."/>
            <person name="Uchima C.A."/>
            <person name="Anderluh G."/>
            <person name="Asadollahi M."/>
            <person name="Askin M."/>
            <person name="Barry K."/>
            <person name="Battaglia E."/>
            <person name="Bayram O."/>
            <person name="Benocci T."/>
            <person name="Braus-Stromeyer S.A."/>
            <person name="Caldana C."/>
            <person name="Canovas D."/>
            <person name="Cerqueira G.C."/>
            <person name="Chen F."/>
            <person name="Chen W."/>
            <person name="Choi C."/>
            <person name="Clum A."/>
            <person name="Dos Santos R.A."/>
            <person name="Damasio A.R."/>
            <person name="Diallinas G."/>
            <person name="Emri T."/>
            <person name="Fekete E."/>
            <person name="Flipphi M."/>
            <person name="Freyberg S."/>
            <person name="Gallo A."/>
            <person name="Gournas C."/>
            <person name="Habgood R."/>
            <person name="Hainaut M."/>
            <person name="Harispe M.L."/>
            <person name="Henrissat B."/>
            <person name="Hilden K.S."/>
            <person name="Hope R."/>
            <person name="Hossain A."/>
            <person name="Karabika E."/>
            <person name="Karaffa L."/>
            <person name="Karanyi Z."/>
            <person name="Krasevec N."/>
            <person name="Kuo A."/>
            <person name="Kusch H."/>
            <person name="LaButti K."/>
            <person name="Lagendijk E.L."/>
            <person name="Lapidus A."/>
            <person name="Levasseur A."/>
            <person name="Lindquist E."/>
            <person name="Lipzen A."/>
            <person name="Logrieco A.F."/>
            <person name="MacCabe A."/>
            <person name="Maekelae M.R."/>
            <person name="Malavazi I."/>
            <person name="Melin P."/>
            <person name="Meyer V."/>
            <person name="Mielnichuk N."/>
            <person name="Miskei M."/>
            <person name="Molnar A.P."/>
            <person name="Mule G."/>
            <person name="Ngan C.Y."/>
            <person name="Orejas M."/>
            <person name="Orosz E."/>
            <person name="Ouedraogo J.P."/>
            <person name="Overkamp K.M."/>
            <person name="Park H.-S."/>
            <person name="Perrone G."/>
            <person name="Piumi F."/>
            <person name="Punt P.J."/>
            <person name="Ram A.F."/>
            <person name="Ramon A."/>
            <person name="Rauscher S."/>
            <person name="Record E."/>
            <person name="Riano-Pachon D.M."/>
            <person name="Robert V."/>
            <person name="Roehrig J."/>
            <person name="Ruller R."/>
            <person name="Salamov A."/>
            <person name="Salih N.S."/>
            <person name="Samson R.A."/>
            <person name="Sandor E."/>
            <person name="Sanguinetti M."/>
            <person name="Schuetze T."/>
            <person name="Sepcic K."/>
            <person name="Shelest E."/>
            <person name="Sherlock G."/>
            <person name="Sophianopoulou V."/>
            <person name="Squina F.M."/>
            <person name="Sun H."/>
            <person name="Susca A."/>
            <person name="Todd R.B."/>
            <person name="Tsang A."/>
            <person name="Unkles S.E."/>
            <person name="van de Wiele N."/>
            <person name="van Rossen-Uffink D."/>
            <person name="Oliveira J.V."/>
            <person name="Vesth T.C."/>
            <person name="Visser J."/>
            <person name="Yu J.-H."/>
            <person name="Zhou M."/>
            <person name="Andersen M.R."/>
            <person name="Archer D.B."/>
            <person name="Baker S.E."/>
            <person name="Benoit I."/>
            <person name="Brakhage A.A."/>
            <person name="Braus G.H."/>
            <person name="Fischer R."/>
            <person name="Frisvad J.C."/>
            <person name="Goldman G.H."/>
            <person name="Houbraken J."/>
            <person name="Oakley B."/>
            <person name="Pocsi I."/>
            <person name="Scazzocchio C."/>
            <person name="Seiboth B."/>
            <person name="vanKuyk P.A."/>
            <person name="Wortman J."/>
            <person name="Dyer P.S."/>
            <person name="Grigoriev I.V."/>
        </authorList>
    </citation>
    <scope>NUCLEOTIDE SEQUENCE [LARGE SCALE GENOMIC DNA]</scope>
    <source>
        <strain evidence="3">CBS 101740 / IMI 381727 / IBT 21946</strain>
    </source>
</reference>
<evidence type="ECO:0000256" key="1">
    <source>
        <dbReference type="SAM" id="MobiDB-lite"/>
    </source>
</evidence>
<dbReference type="Proteomes" id="UP000184499">
    <property type="component" value="Unassembled WGS sequence"/>
</dbReference>
<keyword evidence="3" id="KW-1185">Reference proteome</keyword>
<feature type="region of interest" description="Disordered" evidence="1">
    <location>
        <begin position="264"/>
        <end position="387"/>
    </location>
</feature>
<protein>
    <submittedName>
        <fullName evidence="2">Uncharacterized protein</fullName>
    </submittedName>
</protein>
<feature type="region of interest" description="Disordered" evidence="1">
    <location>
        <begin position="119"/>
        <end position="145"/>
    </location>
</feature>
<organism evidence="2 3">
    <name type="scientific">Aspergillus brasiliensis (strain CBS 101740 / IMI 381727 / IBT 21946)</name>
    <dbReference type="NCBI Taxonomy" id="767769"/>
    <lineage>
        <taxon>Eukaryota</taxon>
        <taxon>Fungi</taxon>
        <taxon>Dikarya</taxon>
        <taxon>Ascomycota</taxon>
        <taxon>Pezizomycotina</taxon>
        <taxon>Eurotiomycetes</taxon>
        <taxon>Eurotiomycetidae</taxon>
        <taxon>Eurotiales</taxon>
        <taxon>Aspergillaceae</taxon>
        <taxon>Aspergillus</taxon>
        <taxon>Aspergillus subgen. Circumdati</taxon>
    </lineage>
</organism>
<proteinExistence type="predicted"/>
<dbReference type="OrthoDB" id="5404004at2759"/>
<dbReference type="EMBL" id="KV878679">
    <property type="protein sequence ID" value="OJJ77068.1"/>
    <property type="molecule type" value="Genomic_DNA"/>
</dbReference>
<name>A0A1L9UZG9_ASPBC</name>
<dbReference type="RefSeq" id="XP_067484315.1">
    <property type="nucleotide sequence ID" value="XM_067622088.1"/>
</dbReference>
<sequence length="571" mass="62383">MARGTFLGRSRTIRQAEAGSSATPKRSDMLPRKDQKCIESGANNGRPAPHANRDFHRPGASEGRQQKKLQAMSPINTEAPPLPCSPISSPVSTNNDMNGSLIGVALGSPRMIDPQAPMAQMQEAVPAKPAEPQTRPSLQRKPSKWKKIGGLFKAKAAMTAPPNQPFYQVRLENEWPMQDSTYSFDQQPKVQSPEHGNPASPTSGAEAWPSITPEIHTSTQEPKQPHPDVTSGSPQAKEQFLGSGPLLQVDIPDIQLERYSVMFGGVLKKNRPSSMNRRSKTLEDTIPPAEEDIPHSPDMEPRRTSPTRSKSPSPSFSLFPSTKTSKASKVLGSQNIPRGPSPLHRSQTSLGDQENMSEKNSVVLMIHSSQPSHKQQNSVSSFLSSTTIGSEDERLLLQKLGPVRSYFDAREPEWEIINKKPTAKEPVRESPPPLRIDTQMDSPRTASCGSSTLSASSDTPVNAPRQRNEIPSPASRQTSPTSPRRKPSGDANNDSNTSESENPVPTVEISIARSVSVSKGKRQVLVPIRPRPDRLDPNERIGDKKGKAPQVMEADRNHLPGRSQEVLVDTI</sequence>
<feature type="compositionally biased region" description="Polar residues" evidence="1">
    <location>
        <begin position="86"/>
        <end position="95"/>
    </location>
</feature>
<feature type="region of interest" description="Disordered" evidence="1">
    <location>
        <begin position="408"/>
        <end position="507"/>
    </location>
</feature>
<gene>
    <name evidence="2" type="ORF">ASPBRDRAFT_24777</name>
</gene>
<dbReference type="VEuPathDB" id="FungiDB:ASPBRDRAFT_24777"/>
<dbReference type="AlphaFoldDB" id="A0A1L9UZG9"/>
<feature type="region of interest" description="Disordered" evidence="1">
    <location>
        <begin position="528"/>
        <end position="571"/>
    </location>
</feature>
<feature type="region of interest" description="Disordered" evidence="1">
    <location>
        <begin position="1"/>
        <end position="95"/>
    </location>
</feature>
<dbReference type="GeneID" id="93574576"/>
<feature type="compositionally biased region" description="Low complexity" evidence="1">
    <location>
        <begin position="304"/>
        <end position="325"/>
    </location>
</feature>
<evidence type="ECO:0000313" key="2">
    <source>
        <dbReference type="EMBL" id="OJJ77068.1"/>
    </source>
</evidence>
<dbReference type="OMA" id="HRHGNSQ"/>
<accession>A0A1L9UZG9</accession>
<feature type="compositionally biased region" description="Polar residues" evidence="1">
    <location>
        <begin position="490"/>
        <end position="503"/>
    </location>
</feature>
<feature type="compositionally biased region" description="Basic and acidic residues" evidence="1">
    <location>
        <begin position="25"/>
        <end position="37"/>
    </location>
</feature>
<feature type="compositionally biased region" description="Basic and acidic residues" evidence="1">
    <location>
        <begin position="530"/>
        <end position="546"/>
    </location>
</feature>
<feature type="compositionally biased region" description="Basic and acidic residues" evidence="1">
    <location>
        <begin position="408"/>
        <end position="428"/>
    </location>
</feature>